<evidence type="ECO:0000256" key="11">
    <source>
        <dbReference type="ARBA" id="ARBA00023204"/>
    </source>
</evidence>
<evidence type="ECO:0000256" key="14">
    <source>
        <dbReference type="ARBA" id="ARBA00061360"/>
    </source>
</evidence>
<dbReference type="FunFam" id="3.40.50.10190:FF:000018">
    <property type="entry name" value="DNA topoisomerase 2-binding protein 1"/>
    <property type="match status" value="1"/>
</dbReference>
<dbReference type="Pfam" id="PF00533">
    <property type="entry name" value="BRCT"/>
    <property type="match status" value="5"/>
</dbReference>
<feature type="domain" description="BRCT" evidence="16">
    <location>
        <begin position="105"/>
        <end position="173"/>
    </location>
</feature>
<dbReference type="EMBL" id="CAXITT010000292">
    <property type="protein sequence ID" value="CAL1538270.1"/>
    <property type="molecule type" value="Genomic_DNA"/>
</dbReference>
<evidence type="ECO:0000313" key="18">
    <source>
        <dbReference type="Proteomes" id="UP001497497"/>
    </source>
</evidence>
<comment type="caution">
    <text evidence="17">The sequence shown here is derived from an EMBL/GenBank/DDBJ whole genome shotgun (WGS) entry which is preliminary data.</text>
</comment>
<dbReference type="Pfam" id="PF23294">
    <property type="entry name" value="BRCT_TopB1_SLF1"/>
    <property type="match status" value="1"/>
</dbReference>
<evidence type="ECO:0000256" key="13">
    <source>
        <dbReference type="ARBA" id="ARBA00023242"/>
    </source>
</evidence>
<feature type="region of interest" description="Disordered" evidence="15">
    <location>
        <begin position="285"/>
        <end position="306"/>
    </location>
</feature>
<evidence type="ECO:0000256" key="15">
    <source>
        <dbReference type="SAM" id="MobiDB-lite"/>
    </source>
</evidence>
<dbReference type="CDD" id="cd17728">
    <property type="entry name" value="BRCT_TopBP1_rpt8"/>
    <property type="match status" value="1"/>
</dbReference>
<feature type="region of interest" description="Disordered" evidence="15">
    <location>
        <begin position="1077"/>
        <end position="1096"/>
    </location>
</feature>
<proteinExistence type="inferred from homology"/>
<feature type="compositionally biased region" description="Low complexity" evidence="15">
    <location>
        <begin position="476"/>
        <end position="485"/>
    </location>
</feature>
<feature type="region of interest" description="Disordered" evidence="15">
    <location>
        <begin position="465"/>
        <end position="500"/>
    </location>
</feature>
<dbReference type="InterPro" id="IPR049936">
    <property type="entry name" value="TopBP1_BRCT_8"/>
</dbReference>
<dbReference type="Pfam" id="PF12738">
    <property type="entry name" value="PTCB-BRCT"/>
    <property type="match status" value="1"/>
</dbReference>
<dbReference type="PANTHER" id="PTHR13561">
    <property type="entry name" value="DNA REPLICATION REGULATOR DPB11-RELATED"/>
    <property type="match status" value="1"/>
</dbReference>
<feature type="compositionally biased region" description="Low complexity" evidence="15">
    <location>
        <begin position="1206"/>
        <end position="1223"/>
    </location>
</feature>
<comment type="subcellular location">
    <subcellularLocation>
        <location evidence="2">Chromosome</location>
    </subcellularLocation>
    <subcellularLocation>
        <location evidence="3">Cytoplasm</location>
        <location evidence="3">Cytoskeleton</location>
        <location evidence="3">Microtubule organizing center</location>
        <location evidence="3">Centrosome</location>
    </subcellularLocation>
    <subcellularLocation>
        <location evidence="4">Cytoplasm</location>
        <location evidence="4">Cytoskeleton</location>
        <location evidence="4">Spindle pole</location>
    </subcellularLocation>
    <subcellularLocation>
        <location evidence="1">Nucleus</location>
    </subcellularLocation>
</comment>
<dbReference type="SMART" id="SM00292">
    <property type="entry name" value="BRCT"/>
    <property type="match status" value="7"/>
</dbReference>
<evidence type="ECO:0000256" key="12">
    <source>
        <dbReference type="ARBA" id="ARBA00023212"/>
    </source>
</evidence>
<sequence length="1595" mass="177755">MGDEFRLYFVQPDGQESSNVLVKAFETLNKKDFNFKPEWITHEQCLAKDGTGKEIFIFDPFEGKGFNHIKDLGYRIYGPRCILDNLLLGLHFPENKKNPIYNLAMKGLVVCCTSLDKNTRNEISMLVQLMGGKVLGDFLENVTHLIAGEVGSSKYQVAMKVNKQVMVKEWVYKVWESSKERQIIATDDMFSKYKCPPFLGLTIVVSGFSNRERNNMMSFITRGGGKYSGELKMNECTHLIVKEPKGAKYEAALKWEIKVVNDQWLQDCMDKQRYLDPKPYQYNVKSQAKSVKTSTPERRSTNEPNISDISVISNAGLSVSMQRVSESVDMTSTRMSGMFAMGGKNCDISETRLGMTTLEADTTITPADVFLDGCRIYLSGVKSSLEEKLRKIISAGGGLRAMDIGDGITHVVVGDIVTSDINLLNKLQECPHVVSTDWLMDCFHVNNHLNEAKYLRNDLSLKTNSLEEKHEKPKQTTKVTPTPTVEQKHGKKSNGTQQDNTAFRMEAASDLEMAELLSQYIDPAVNPNNTSKDTDSEVQVVDLEANNNVTITEPEEATQNPNEITDSVVPDKGIFDKISFIIIGFEESETAELLELIEQKGGKCIINGKKRQVADIGIVPLMGYPVDVTVSEVLTIAWLQMCIESDKLLPFDSNLLFRPMDLPENEPLKGSCLCISGYSGIERQCLLHLAEGLGAICKEHFSRKSRKNLEASTHLIVNQPSGSKYDAAKKWNIPAVGKEWIFACLQEGGMVAVEEYTIKDVIDEVTDKIPKLSEENNKIPKPSAENNKIPTENTDSNAQNKNEVNPVVQAAITTPTTTSKSVVPTAMKSACRPNQSDNISAGCMKTPVDLLRQKWGQTTPGSRSSPLGLRNTGGETPGTFMKPDFVPKFNFDGHFTTPDTATDLNKSTPLGEVFRRNIAIAAQNAWAEDGLAGETDDGQMPASQSAPLIGVVIAVAKKLGRNHETYNNIVVELGGNYSWHIGPQVTHFVFQGRLNDTNKEFRNAVEERKTIVSPFWLFACKEQNCRVDERLFPYNYNPNLSLAMTPASKITPVRSTRATARTINLCDGIIKPIESISAGKTPNRKMPSSNLQKDDLQNEDLQKVDTKRNPDKAIISRPTNNVSSELSEIQVVKITLRAAFVGEIFFFQSFVPLKRMCHTKVTSKNKEIKDALTKTMGNALANVSRYYFLKYILIWTNFGQPSDGYSSGSPLSRTSPSGTTTSSMIKPSQSSQVTWDDPTERLEKEKLACRLERVCEPSQNTDELLAGIDINGSRDITSKRASMKTNNAASELANKRSPTPEPPPIAFPLAKPTSHILPPQPVDLLSDESNDNTTNMNRQPPALLITGVQNQQERVEYSALVEELGGKMLDKQHFDPAATHLILGQPARNEKCLSCIAAGKWVLHKSYLEACRKEGKFAQEEPHEWGSEYTLPLMQNMTEQANKLVAAAYKWRRKIEALKKTNPSCKGAYDGWKVLLCLDKSKEENFKRILEAGGASVATIRSPLPEDIEGTHAFIDLNKIKLPQEDLERLIQSDIHCLKPEYIPAYLTDEPPPDPSEFYPAEVTALKASMPELNQNRKRRRTKDDHGRLSKILKH</sequence>
<gene>
    <name evidence="17" type="ORF">GSLYS_00012091001</name>
</gene>
<organism evidence="17 18">
    <name type="scientific">Lymnaea stagnalis</name>
    <name type="common">Great pond snail</name>
    <name type="synonym">Helix stagnalis</name>
    <dbReference type="NCBI Taxonomy" id="6523"/>
    <lineage>
        <taxon>Eukaryota</taxon>
        <taxon>Metazoa</taxon>
        <taxon>Spiralia</taxon>
        <taxon>Lophotrochozoa</taxon>
        <taxon>Mollusca</taxon>
        <taxon>Gastropoda</taxon>
        <taxon>Heterobranchia</taxon>
        <taxon>Euthyneura</taxon>
        <taxon>Panpulmonata</taxon>
        <taxon>Hygrophila</taxon>
        <taxon>Lymnaeoidea</taxon>
        <taxon>Lymnaeidae</taxon>
        <taxon>Lymnaea</taxon>
    </lineage>
</organism>
<dbReference type="GO" id="GO:0005634">
    <property type="term" value="C:nucleus"/>
    <property type="evidence" value="ECO:0007669"/>
    <property type="project" value="UniProtKB-SubCell"/>
</dbReference>
<protein>
    <recommendedName>
        <fullName evidence="16">BRCT domain-containing protein</fullName>
    </recommendedName>
</protein>
<feature type="domain" description="BRCT" evidence="16">
    <location>
        <begin position="1343"/>
        <end position="1425"/>
    </location>
</feature>
<evidence type="ECO:0000256" key="4">
    <source>
        <dbReference type="ARBA" id="ARBA00004647"/>
    </source>
</evidence>
<dbReference type="Gene3D" id="3.40.50.10190">
    <property type="entry name" value="BRCT domain"/>
    <property type="match status" value="9"/>
</dbReference>
<evidence type="ECO:0000256" key="9">
    <source>
        <dbReference type="ARBA" id="ARBA00022763"/>
    </source>
</evidence>
<feature type="compositionally biased region" description="Polar residues" evidence="15">
    <location>
        <begin position="1224"/>
        <end position="1234"/>
    </location>
</feature>
<feature type="domain" description="BRCT" evidence="16">
    <location>
        <begin position="570"/>
        <end position="656"/>
    </location>
</feature>
<dbReference type="GO" id="GO:0003677">
    <property type="term" value="F:DNA binding"/>
    <property type="evidence" value="ECO:0007669"/>
    <property type="project" value="UniProtKB-KW"/>
</dbReference>
<keyword evidence="11" id="KW-0234">DNA repair</keyword>
<dbReference type="PANTHER" id="PTHR13561:SF20">
    <property type="entry name" value="DNA TOPOISOMERASE 2-BINDING PROTEIN 1"/>
    <property type="match status" value="1"/>
</dbReference>
<evidence type="ECO:0000313" key="17">
    <source>
        <dbReference type="EMBL" id="CAL1538270.1"/>
    </source>
</evidence>
<keyword evidence="13" id="KW-0539">Nucleus</keyword>
<comment type="similarity">
    <text evidence="14">Belongs to the TOPBP1 family.</text>
</comment>
<dbReference type="SUPFAM" id="SSF52113">
    <property type="entry name" value="BRCT domain"/>
    <property type="match status" value="6"/>
</dbReference>
<feature type="domain" description="BRCT" evidence="16">
    <location>
        <begin position="943"/>
        <end position="1034"/>
    </location>
</feature>
<feature type="domain" description="BRCT" evidence="16">
    <location>
        <begin position="193"/>
        <end position="282"/>
    </location>
</feature>
<dbReference type="InterPro" id="IPR036420">
    <property type="entry name" value="BRCT_dom_sf"/>
</dbReference>
<evidence type="ECO:0000256" key="2">
    <source>
        <dbReference type="ARBA" id="ARBA00004286"/>
    </source>
</evidence>
<dbReference type="GO" id="GO:0033314">
    <property type="term" value="P:mitotic DNA replication checkpoint signaling"/>
    <property type="evidence" value="ECO:0007669"/>
    <property type="project" value="TreeGrafter"/>
</dbReference>
<accession>A0AAV2I1R2</accession>
<dbReference type="FunFam" id="3.40.50.10190:FF:000010">
    <property type="entry name" value="DNA topoisomerase II binding protein 1"/>
    <property type="match status" value="1"/>
</dbReference>
<evidence type="ECO:0000256" key="8">
    <source>
        <dbReference type="ARBA" id="ARBA00022737"/>
    </source>
</evidence>
<feature type="region of interest" description="Disordered" evidence="15">
    <location>
        <begin position="773"/>
        <end position="799"/>
    </location>
</feature>
<dbReference type="CDD" id="cd17731">
    <property type="entry name" value="BRCT_TopBP1_rpt2_like"/>
    <property type="match status" value="1"/>
</dbReference>
<feature type="region of interest" description="Disordered" evidence="15">
    <location>
        <begin position="1569"/>
        <end position="1595"/>
    </location>
</feature>
<dbReference type="GO" id="GO:0007095">
    <property type="term" value="P:mitotic G2 DNA damage checkpoint signaling"/>
    <property type="evidence" value="ECO:0007669"/>
    <property type="project" value="TreeGrafter"/>
</dbReference>
<reference evidence="17 18" key="1">
    <citation type="submission" date="2024-04" db="EMBL/GenBank/DDBJ databases">
        <authorList>
            <consortium name="Genoscope - CEA"/>
            <person name="William W."/>
        </authorList>
    </citation>
    <scope>NUCLEOTIDE SEQUENCE [LARGE SCALE GENOMIC DNA]</scope>
</reference>
<evidence type="ECO:0000256" key="5">
    <source>
        <dbReference type="ARBA" id="ARBA00022454"/>
    </source>
</evidence>
<dbReference type="PROSITE" id="PS50172">
    <property type="entry name" value="BRCT"/>
    <property type="match status" value="7"/>
</dbReference>
<evidence type="ECO:0000256" key="3">
    <source>
        <dbReference type="ARBA" id="ARBA00004300"/>
    </source>
</evidence>
<evidence type="ECO:0000256" key="10">
    <source>
        <dbReference type="ARBA" id="ARBA00023125"/>
    </source>
</evidence>
<dbReference type="GO" id="GO:0005813">
    <property type="term" value="C:centrosome"/>
    <property type="evidence" value="ECO:0007669"/>
    <property type="project" value="UniProtKB-SubCell"/>
</dbReference>
<evidence type="ECO:0000259" key="16">
    <source>
        <dbReference type="PROSITE" id="PS50172"/>
    </source>
</evidence>
<dbReference type="GO" id="GO:0005694">
    <property type="term" value="C:chromosome"/>
    <property type="evidence" value="ECO:0007669"/>
    <property type="project" value="UniProtKB-SubCell"/>
</dbReference>
<evidence type="ECO:0000256" key="7">
    <source>
        <dbReference type="ARBA" id="ARBA00022553"/>
    </source>
</evidence>
<dbReference type="CDD" id="cd17738">
    <property type="entry name" value="BRCT_TopBP1_rpt7"/>
    <property type="match status" value="1"/>
</dbReference>
<evidence type="ECO:0000256" key="1">
    <source>
        <dbReference type="ARBA" id="ARBA00004123"/>
    </source>
</evidence>
<dbReference type="InterPro" id="IPR059215">
    <property type="entry name" value="BRCT2_TopBP1-like"/>
</dbReference>
<feature type="compositionally biased region" description="Polar residues" evidence="15">
    <location>
        <begin position="784"/>
        <end position="799"/>
    </location>
</feature>
<feature type="region of interest" description="Disordered" evidence="15">
    <location>
        <begin position="1277"/>
        <end position="1339"/>
    </location>
</feature>
<keyword evidence="10" id="KW-0238">DNA-binding</keyword>
<dbReference type="CDD" id="cd17727">
    <property type="entry name" value="BRCT_TopBP1_rpt6"/>
    <property type="match status" value="1"/>
</dbReference>
<dbReference type="InterPro" id="IPR057595">
    <property type="entry name" value="TopB1_SLF1_BRCT"/>
</dbReference>
<keyword evidence="6" id="KW-0963">Cytoplasm</keyword>
<dbReference type="FunFam" id="3.40.50.10190:FF:000028">
    <property type="entry name" value="DNA topoisomerase 2-binding protein 1 isoform X1"/>
    <property type="match status" value="1"/>
</dbReference>
<feature type="region of interest" description="Disordered" evidence="15">
    <location>
        <begin position="1205"/>
        <end position="1239"/>
    </location>
</feature>
<keyword evidence="8" id="KW-0677">Repeat</keyword>
<dbReference type="CDD" id="cd17749">
    <property type="entry name" value="BRCT_TopBP1_rpt4"/>
    <property type="match status" value="1"/>
</dbReference>
<feature type="compositionally biased region" description="Polar residues" evidence="15">
    <location>
        <begin position="1279"/>
        <end position="1289"/>
    </location>
</feature>
<dbReference type="InterPro" id="IPR001357">
    <property type="entry name" value="BRCT_dom"/>
</dbReference>
<dbReference type="CDD" id="cd17718">
    <property type="entry name" value="BRCT_TopBP1_rpt3"/>
    <property type="match status" value="1"/>
</dbReference>
<dbReference type="InterPro" id="IPR049542">
    <property type="entry name" value="TopBP1-like_BRCT0"/>
</dbReference>
<keyword evidence="18" id="KW-1185">Reference proteome</keyword>
<feature type="domain" description="BRCT" evidence="16">
    <location>
        <begin position="663"/>
        <end position="758"/>
    </location>
</feature>
<keyword evidence="12" id="KW-0206">Cytoskeleton</keyword>
<name>A0AAV2I1R2_LYMST</name>
<feature type="compositionally biased region" description="Polar residues" evidence="15">
    <location>
        <begin position="285"/>
        <end position="294"/>
    </location>
</feature>
<dbReference type="Proteomes" id="UP001497497">
    <property type="component" value="Unassembled WGS sequence"/>
</dbReference>
<keyword evidence="7" id="KW-0597">Phosphoprotein</keyword>
<dbReference type="GO" id="GO:0006270">
    <property type="term" value="P:DNA replication initiation"/>
    <property type="evidence" value="ECO:0007669"/>
    <property type="project" value="TreeGrafter"/>
</dbReference>
<feature type="domain" description="BRCT" evidence="16">
    <location>
        <begin position="366"/>
        <end position="456"/>
    </location>
</feature>
<dbReference type="GO" id="GO:0000922">
    <property type="term" value="C:spindle pole"/>
    <property type="evidence" value="ECO:0007669"/>
    <property type="project" value="UniProtKB-SubCell"/>
</dbReference>
<keyword evidence="9" id="KW-0227">DNA damage</keyword>
<dbReference type="Pfam" id="PF21298">
    <property type="entry name" value="TopBP1_BRCT0"/>
    <property type="match status" value="1"/>
</dbReference>
<dbReference type="GO" id="GO:0006281">
    <property type="term" value="P:DNA repair"/>
    <property type="evidence" value="ECO:0007669"/>
    <property type="project" value="UniProtKB-KW"/>
</dbReference>
<feature type="compositionally biased region" description="Basic and acidic residues" evidence="15">
    <location>
        <begin position="465"/>
        <end position="474"/>
    </location>
</feature>
<evidence type="ECO:0000256" key="6">
    <source>
        <dbReference type="ARBA" id="ARBA00022490"/>
    </source>
</evidence>
<keyword evidence="5" id="KW-0158">Chromosome</keyword>
<dbReference type="FunFam" id="3.40.50.10190:FF:000020">
    <property type="entry name" value="DNA topoisomerase II binding protein 1"/>
    <property type="match status" value="1"/>
</dbReference>